<dbReference type="Proteomes" id="UP000598971">
    <property type="component" value="Unassembled WGS sequence"/>
</dbReference>
<name>A0A8J8JXG8_9BACT</name>
<organism evidence="2 3">
    <name type="scientific">Limnovirga soli</name>
    <dbReference type="NCBI Taxonomy" id="2656915"/>
    <lineage>
        <taxon>Bacteria</taxon>
        <taxon>Pseudomonadati</taxon>
        <taxon>Bacteroidota</taxon>
        <taxon>Chitinophagia</taxon>
        <taxon>Chitinophagales</taxon>
        <taxon>Chitinophagaceae</taxon>
        <taxon>Limnovirga</taxon>
    </lineage>
</organism>
<evidence type="ECO:0000313" key="3">
    <source>
        <dbReference type="Proteomes" id="UP000598971"/>
    </source>
</evidence>
<reference evidence="2" key="1">
    <citation type="submission" date="2019-10" db="EMBL/GenBank/DDBJ databases">
        <title>Draft genome sequence of Panacibacter sp. KCS-6.</title>
        <authorList>
            <person name="Yim K.J."/>
        </authorList>
    </citation>
    <scope>NUCLEOTIDE SEQUENCE</scope>
    <source>
        <strain evidence="2">KCS-6</strain>
    </source>
</reference>
<dbReference type="AlphaFoldDB" id="A0A8J8JXG8"/>
<feature type="transmembrane region" description="Helical" evidence="1">
    <location>
        <begin position="315"/>
        <end position="334"/>
    </location>
</feature>
<sequence length="472" mass="53158">MMLFFTVLIAALALYCYNPWLLYFQNDDFIHIPLSAQGTIFQHNSFRPLCDLSIMLDFKLFGTNAAGYHCTNLLLHIACSVLVYFLMQAVTIIYFNREQWFYAYLSAVLFFVYAMHSEPVFWILGRSAMLGTLFALLFLLYFLKRQKSNKHLALATIFLCMGLLSYESCWVLPLLAFIIVLADINTGKTTKASGIKNLILVWMVFIIYLLLRYAVIHEIAGNYEAALLYKADVFALCKNYILLITRSFITPFDQYPILPIACIVCGAILAIVYIGLIATQRKKINLLLLCFLICLLPYCSLGIDTHGTEGERFLYLPIVIICITAGILFTISTIKIGYKMTGIGLLLVVHLIALLCITPNYRFAGAINKQLVRALNETGNKTHTIIAAGVPQAQYGALILREGLPEMIHWLCNDKGSDTVIICSQRNETLPLRFPYSIHKTGQMSWPCSNAPIIDATTILLNFTDTALLISH</sequence>
<dbReference type="PANTHER" id="PTHR44216">
    <property type="entry name" value="PROTEIN O-MANNOSYL-TRANSFERASE TMTC2"/>
    <property type="match status" value="1"/>
</dbReference>
<feature type="transmembrane region" description="Helical" evidence="1">
    <location>
        <begin position="341"/>
        <end position="361"/>
    </location>
</feature>
<feature type="transmembrane region" description="Helical" evidence="1">
    <location>
        <begin position="99"/>
        <end position="115"/>
    </location>
</feature>
<protein>
    <recommendedName>
        <fullName evidence="4">Glycosyltransferase RgtA/B/C/D-like domain-containing protein</fullName>
    </recommendedName>
</protein>
<evidence type="ECO:0008006" key="4">
    <source>
        <dbReference type="Google" id="ProtNLM"/>
    </source>
</evidence>
<feature type="transmembrane region" description="Helical" evidence="1">
    <location>
        <begin position="255"/>
        <end position="277"/>
    </location>
</feature>
<feature type="transmembrane region" description="Helical" evidence="1">
    <location>
        <begin position="155"/>
        <end position="182"/>
    </location>
</feature>
<dbReference type="RefSeq" id="WP_171608269.1">
    <property type="nucleotide sequence ID" value="NZ_WHPF01000008.1"/>
</dbReference>
<dbReference type="InterPro" id="IPR052384">
    <property type="entry name" value="TMTC_O-mannosyltransferase"/>
</dbReference>
<evidence type="ECO:0000256" key="1">
    <source>
        <dbReference type="SAM" id="Phobius"/>
    </source>
</evidence>
<feature type="transmembrane region" description="Helical" evidence="1">
    <location>
        <begin position="121"/>
        <end position="143"/>
    </location>
</feature>
<feature type="transmembrane region" description="Helical" evidence="1">
    <location>
        <begin position="66"/>
        <end position="87"/>
    </location>
</feature>
<gene>
    <name evidence="2" type="ORF">GD597_12745</name>
</gene>
<keyword evidence="1" id="KW-0812">Transmembrane</keyword>
<accession>A0A8J8JXG8</accession>
<proteinExistence type="predicted"/>
<dbReference type="EMBL" id="WHPF01000008">
    <property type="protein sequence ID" value="NNV56331.1"/>
    <property type="molecule type" value="Genomic_DNA"/>
</dbReference>
<comment type="caution">
    <text evidence="2">The sequence shown here is derived from an EMBL/GenBank/DDBJ whole genome shotgun (WGS) entry which is preliminary data.</text>
</comment>
<keyword evidence="3" id="KW-1185">Reference proteome</keyword>
<keyword evidence="1" id="KW-1133">Transmembrane helix</keyword>
<feature type="transmembrane region" description="Helical" evidence="1">
    <location>
        <begin position="227"/>
        <end position="249"/>
    </location>
</feature>
<feature type="transmembrane region" description="Helical" evidence="1">
    <location>
        <begin position="194"/>
        <end position="215"/>
    </location>
</feature>
<feature type="transmembrane region" description="Helical" evidence="1">
    <location>
        <begin position="284"/>
        <end position="303"/>
    </location>
</feature>
<dbReference type="GO" id="GO:0035269">
    <property type="term" value="P:protein O-linked glycosylation via mannose"/>
    <property type="evidence" value="ECO:0007669"/>
    <property type="project" value="TreeGrafter"/>
</dbReference>
<dbReference type="PANTHER" id="PTHR44216:SF3">
    <property type="entry name" value="PROTEIN O-MANNOSYL-TRANSFERASE TMTC2"/>
    <property type="match status" value="1"/>
</dbReference>
<keyword evidence="1" id="KW-0472">Membrane</keyword>
<dbReference type="GO" id="GO:0000030">
    <property type="term" value="F:mannosyltransferase activity"/>
    <property type="evidence" value="ECO:0007669"/>
    <property type="project" value="TreeGrafter"/>
</dbReference>
<evidence type="ECO:0000313" key="2">
    <source>
        <dbReference type="EMBL" id="NNV56331.1"/>
    </source>
</evidence>